<reference evidence="1 2" key="1">
    <citation type="submission" date="2023-06" db="EMBL/GenBank/DDBJ databases">
        <title>Sporosarcina sp. nov., isolated from Korean traditional fermented seafood 'Jeotgal'.</title>
        <authorList>
            <person name="Yang A.I."/>
            <person name="Shin N.-R."/>
        </authorList>
    </citation>
    <scope>NUCLEOTIDE SEQUENCE [LARGE SCALE GENOMIC DNA]</scope>
    <source>
        <strain evidence="1 2">KCTC43456</strain>
    </source>
</reference>
<proteinExistence type="predicted"/>
<dbReference type="InterPro" id="IPR038765">
    <property type="entry name" value="Papain-like_cys_pep_sf"/>
</dbReference>
<sequence>MGKTIYIVLTDTGTLLSKAIGMYTREDLNHASIAFDEQLTEIYSFGRKQQYNPFIGGFVRENVAEGIFQDADCAVYRCEVSAEAYTRIREKIVQFELNQSIYKYNFIGLFGVALNKEIHRERAFFCSQFVATVMQESETHRLLTTPCLTMPHHLTFLPHLELIYEGALKTYLDKVREPQAERPIRVGLLKSLAFRLLA</sequence>
<dbReference type="SUPFAM" id="SSF54001">
    <property type="entry name" value="Cysteine proteinases"/>
    <property type="match status" value="1"/>
</dbReference>
<name>A0AAW9AB54_9BACL</name>
<protein>
    <submittedName>
        <fullName evidence="1">Uncharacterized protein</fullName>
    </submittedName>
</protein>
<dbReference type="RefSeq" id="WP_283733707.1">
    <property type="nucleotide sequence ID" value="NZ_CP125968.1"/>
</dbReference>
<organism evidence="1 2">
    <name type="scientific">Sporosarcina thermotolerans</name>
    <dbReference type="NCBI Taxonomy" id="633404"/>
    <lineage>
        <taxon>Bacteria</taxon>
        <taxon>Bacillati</taxon>
        <taxon>Bacillota</taxon>
        <taxon>Bacilli</taxon>
        <taxon>Bacillales</taxon>
        <taxon>Caryophanaceae</taxon>
        <taxon>Sporosarcina</taxon>
    </lineage>
</organism>
<dbReference type="AlphaFoldDB" id="A0AAW9AB54"/>
<keyword evidence="2" id="KW-1185">Reference proteome</keyword>
<comment type="caution">
    <text evidence="1">The sequence shown here is derived from an EMBL/GenBank/DDBJ whole genome shotgun (WGS) entry which is preliminary data.</text>
</comment>
<gene>
    <name evidence="1" type="ORF">QTL97_07770</name>
</gene>
<dbReference type="Gene3D" id="3.90.1720.10">
    <property type="entry name" value="endopeptidase domain like (from Nostoc punctiforme)"/>
    <property type="match status" value="1"/>
</dbReference>
<dbReference type="EMBL" id="JAUBDJ010000003">
    <property type="protein sequence ID" value="MDW0116826.1"/>
    <property type="molecule type" value="Genomic_DNA"/>
</dbReference>
<accession>A0AAW9AB54</accession>
<evidence type="ECO:0000313" key="1">
    <source>
        <dbReference type="EMBL" id="MDW0116826.1"/>
    </source>
</evidence>
<evidence type="ECO:0000313" key="2">
    <source>
        <dbReference type="Proteomes" id="UP001271648"/>
    </source>
</evidence>
<dbReference type="Proteomes" id="UP001271648">
    <property type="component" value="Unassembled WGS sequence"/>
</dbReference>